<gene>
    <name evidence="2" type="ORF">G9U51_05980</name>
</gene>
<dbReference type="RefSeq" id="WP_166194650.1">
    <property type="nucleotide sequence ID" value="NZ_JAAOIV010000003.1"/>
</dbReference>
<feature type="domain" description="DUF403" evidence="1">
    <location>
        <begin position="1"/>
        <end position="295"/>
    </location>
</feature>
<organism evidence="2 3">
    <name type="scientific">Metallococcus carri</name>
    <dbReference type="NCBI Taxonomy" id="1656884"/>
    <lineage>
        <taxon>Bacteria</taxon>
        <taxon>Bacillati</taxon>
        <taxon>Actinomycetota</taxon>
        <taxon>Actinomycetes</taxon>
        <taxon>Micrococcales</taxon>
        <taxon>Dermacoccaceae</taxon>
        <taxon>Metallococcus</taxon>
    </lineage>
</organism>
<proteinExistence type="predicted"/>
<name>A0A967B481_9MICO</name>
<protein>
    <submittedName>
        <fullName evidence="2">Alpha-E domain-containing protein</fullName>
    </submittedName>
</protein>
<comment type="caution">
    <text evidence="2">The sequence shown here is derived from an EMBL/GenBank/DDBJ whole genome shotgun (WGS) entry which is preliminary data.</text>
</comment>
<sequence length="308" mass="34097">MLSRIAEALFWIGRYVERADALARLLDVYLQLLVEDPVIDREATCRSIFAAMGAQHDGVNDPDAVLRVLLWDSTSPSSIAFALETARENARRSREVVSTELWEGLNTTYYMVSNCQLSGPRPADGFRLVRERANLITALADQTQSHDDGWQFIVLGRSIERIDMTSRMIQMTTYATAPSASWLLTLRACGGAHAFTRTYRAIESPRAAAEFLLQDRLFPRSIAYSLGQAAACLEVLDPRQRRVGFGGDAARIIGRARARMDYLSLTELLSDLAGEMSALQSMCGEATEAVAHRYFEGAVAPEWLGGPL</sequence>
<keyword evidence="3" id="KW-1185">Reference proteome</keyword>
<evidence type="ECO:0000313" key="2">
    <source>
        <dbReference type="EMBL" id="NHN55332.1"/>
    </source>
</evidence>
<dbReference type="Pfam" id="PF04168">
    <property type="entry name" value="Alpha-E"/>
    <property type="match status" value="1"/>
</dbReference>
<accession>A0A967B481</accession>
<reference evidence="2" key="1">
    <citation type="submission" date="2020-03" db="EMBL/GenBank/DDBJ databases">
        <title>Draft sequencing of Calidifontibacter sp. DB0510.</title>
        <authorList>
            <person name="Kim D.-U."/>
        </authorList>
    </citation>
    <scope>NUCLEOTIDE SEQUENCE</scope>
    <source>
        <strain evidence="2">DB0510</strain>
    </source>
</reference>
<dbReference type="AlphaFoldDB" id="A0A967B481"/>
<evidence type="ECO:0000313" key="3">
    <source>
        <dbReference type="Proteomes" id="UP000744769"/>
    </source>
</evidence>
<dbReference type="InterPro" id="IPR007296">
    <property type="entry name" value="DUF403"/>
</dbReference>
<dbReference type="PANTHER" id="PTHR34595:SF7">
    <property type="entry name" value="SLL1039 PROTEIN"/>
    <property type="match status" value="1"/>
</dbReference>
<dbReference type="Proteomes" id="UP000744769">
    <property type="component" value="Unassembled WGS sequence"/>
</dbReference>
<dbReference type="EMBL" id="JAAOIV010000003">
    <property type="protein sequence ID" value="NHN55332.1"/>
    <property type="molecule type" value="Genomic_DNA"/>
</dbReference>
<dbReference type="PANTHER" id="PTHR34595">
    <property type="entry name" value="BLR5612 PROTEIN"/>
    <property type="match status" value="1"/>
</dbReference>
<evidence type="ECO:0000259" key="1">
    <source>
        <dbReference type="Pfam" id="PF04168"/>
    </source>
</evidence>
<dbReference type="InterPro" id="IPR051680">
    <property type="entry name" value="ATP-dep_Glu-Cys_Ligase-2"/>
</dbReference>